<proteinExistence type="predicted"/>
<comment type="caution">
    <text evidence="1">The sequence shown here is derived from an EMBL/GenBank/DDBJ whole genome shotgun (WGS) entry which is preliminary data.</text>
</comment>
<reference evidence="1" key="1">
    <citation type="journal article" date="2014" name="Front. Microbiol.">
        <title>High frequency of phylogenetically diverse reductive dehalogenase-homologous genes in deep subseafloor sedimentary metagenomes.</title>
        <authorList>
            <person name="Kawai M."/>
            <person name="Futagami T."/>
            <person name="Toyoda A."/>
            <person name="Takaki Y."/>
            <person name="Nishi S."/>
            <person name="Hori S."/>
            <person name="Arai W."/>
            <person name="Tsubouchi T."/>
            <person name="Morono Y."/>
            <person name="Uchiyama I."/>
            <person name="Ito T."/>
            <person name="Fujiyama A."/>
            <person name="Inagaki F."/>
            <person name="Takami H."/>
        </authorList>
    </citation>
    <scope>NUCLEOTIDE SEQUENCE</scope>
    <source>
        <strain evidence="1">Expedition CK06-06</strain>
    </source>
</reference>
<organism evidence="1">
    <name type="scientific">marine sediment metagenome</name>
    <dbReference type="NCBI Taxonomy" id="412755"/>
    <lineage>
        <taxon>unclassified sequences</taxon>
        <taxon>metagenomes</taxon>
        <taxon>ecological metagenomes</taxon>
    </lineage>
</organism>
<name>X1W0R2_9ZZZZ</name>
<dbReference type="AlphaFoldDB" id="X1W0R2"/>
<protein>
    <submittedName>
        <fullName evidence="1">Uncharacterized protein</fullName>
    </submittedName>
</protein>
<accession>X1W0R2</accession>
<evidence type="ECO:0000313" key="1">
    <source>
        <dbReference type="EMBL" id="GAJ20650.1"/>
    </source>
</evidence>
<dbReference type="EMBL" id="BARW01036797">
    <property type="protein sequence ID" value="GAJ20650.1"/>
    <property type="molecule type" value="Genomic_DNA"/>
</dbReference>
<sequence length="40" mass="4598">MGAIFDKKTTWIIFAIFRAIWQLLMDILNVDPNGSEVNES</sequence>
<gene>
    <name evidence="1" type="ORF">S12H4_57014</name>
</gene>